<dbReference type="AlphaFoldDB" id="A0A5D0MJ05"/>
<evidence type="ECO:0000313" key="4">
    <source>
        <dbReference type="Proteomes" id="UP000324143"/>
    </source>
</evidence>
<organism evidence="3 4">
    <name type="scientific">Candidatus Mcinerneyibacterium aminivorans</name>
    <dbReference type="NCBI Taxonomy" id="2703815"/>
    <lineage>
        <taxon>Bacteria</taxon>
        <taxon>Candidatus Macinerneyibacteriota</taxon>
        <taxon>Candidatus Mcinerneyibacteria</taxon>
        <taxon>Candidatus Mcinerneyibacteriales</taxon>
        <taxon>Candidatus Mcinerneyibacteriaceae</taxon>
        <taxon>Candidatus Mcinerneyibacterium</taxon>
    </lineage>
</organism>
<keyword evidence="1" id="KW-1133">Transmembrane helix</keyword>
<name>A0A5D0MJ05_9BACT</name>
<dbReference type="InterPro" id="IPR018704">
    <property type="entry name" value="SecYEG/CpoB_TPR"/>
</dbReference>
<keyword evidence="1" id="KW-0472">Membrane</keyword>
<reference evidence="3" key="1">
    <citation type="submission" date="2019-08" db="EMBL/GenBank/DDBJ databases">
        <title>Genomic characterization of a novel candidate phylum (ARYD3) from a high temperature, high salinity tertiary oil reservoir in north central Oklahoma, USA.</title>
        <authorList>
            <person name="Youssef N.H."/>
            <person name="Yadav A."/>
            <person name="Elshahed M.S."/>
        </authorList>
    </citation>
    <scope>NUCLEOTIDE SEQUENCE [LARGE SCALE GENOMIC DNA]</scope>
    <source>
        <strain evidence="3">ARYD3</strain>
    </source>
</reference>
<protein>
    <submittedName>
        <fullName evidence="3">Tetratricopeptide repeat protein</fullName>
    </submittedName>
</protein>
<dbReference type="Gene3D" id="1.25.40.10">
    <property type="entry name" value="Tetratricopeptide repeat domain"/>
    <property type="match status" value="1"/>
</dbReference>
<dbReference type="SUPFAM" id="SSF48452">
    <property type="entry name" value="TPR-like"/>
    <property type="match status" value="1"/>
</dbReference>
<dbReference type="Proteomes" id="UP000324143">
    <property type="component" value="Unassembled WGS sequence"/>
</dbReference>
<dbReference type="Pfam" id="PF09976">
    <property type="entry name" value="TPR_21"/>
    <property type="match status" value="1"/>
</dbReference>
<evidence type="ECO:0000259" key="2">
    <source>
        <dbReference type="Pfam" id="PF09976"/>
    </source>
</evidence>
<keyword evidence="4" id="KW-1185">Reference proteome</keyword>
<keyword evidence="1" id="KW-0812">Transmembrane</keyword>
<feature type="domain" description="Ancillary SecYEG translocon subunit/Cell division coordinator CpoB TPR" evidence="2">
    <location>
        <begin position="30"/>
        <end position="163"/>
    </location>
</feature>
<accession>A0A5D0MJ05</accession>
<dbReference type="InterPro" id="IPR011990">
    <property type="entry name" value="TPR-like_helical_dom_sf"/>
</dbReference>
<evidence type="ECO:0000313" key="3">
    <source>
        <dbReference type="EMBL" id="TYB31593.1"/>
    </source>
</evidence>
<comment type="caution">
    <text evidence="3">The sequence shown here is derived from an EMBL/GenBank/DDBJ whole genome shotgun (WGS) entry which is preliminary data.</text>
</comment>
<dbReference type="EMBL" id="VSIX01000032">
    <property type="protein sequence ID" value="TYB31593.1"/>
    <property type="molecule type" value="Genomic_DNA"/>
</dbReference>
<sequence>MKSDERHRLKENPVMKYVSKAVQWAIPHAGKIVTGVIIILLIIMGSWYYNYKQQQKNEKAGIEISRTMEDLGIERVEEVKEEKITLLGDLVNNFKSTKNGAVLSYKLGKYYYEKDEYEKAKNYLNIAKDNLEDNDYIKHMLANLLIEQQKYSDALTVLQSINKKYELYDNILYLIYISAEKTDKEKIVSNVKREFEKEKYNNSKYYSMIKIREAL</sequence>
<proteinExistence type="predicted"/>
<evidence type="ECO:0000256" key="1">
    <source>
        <dbReference type="SAM" id="Phobius"/>
    </source>
</evidence>
<gene>
    <name evidence="3" type="ORF">FXF47_03080</name>
</gene>
<feature type="transmembrane region" description="Helical" evidence="1">
    <location>
        <begin position="21"/>
        <end position="49"/>
    </location>
</feature>